<feature type="domain" description="HNH nuclease" evidence="1">
    <location>
        <begin position="2"/>
        <end position="54"/>
    </location>
</feature>
<accession>A0ABX2JIN6</accession>
<dbReference type="InterPro" id="IPR002711">
    <property type="entry name" value="HNH"/>
</dbReference>
<dbReference type="CDD" id="cd00085">
    <property type="entry name" value="HNHc"/>
    <property type="match status" value="1"/>
</dbReference>
<keyword evidence="2" id="KW-0540">Nuclease</keyword>
<keyword evidence="2" id="KW-0255">Endonuclease</keyword>
<comment type="caution">
    <text evidence="2">The sequence shown here is derived from an EMBL/GenBank/DDBJ whole genome shotgun (WGS) entry which is preliminary data.</text>
</comment>
<dbReference type="SMART" id="SM00507">
    <property type="entry name" value="HNHc"/>
    <property type="match status" value="1"/>
</dbReference>
<sequence>MAVLRRDNRRCRVCGRHPDDNVDIVLNVHHVRPWARGGATEMANLITLCHTCHSGLEPHFDPSLFDYLDPYDGTAILKCFDDEVANYRRVLELS</sequence>
<name>A0ABX2JIN6_9SPHN</name>
<dbReference type="Gene3D" id="1.10.30.50">
    <property type="match status" value="1"/>
</dbReference>
<evidence type="ECO:0000259" key="1">
    <source>
        <dbReference type="SMART" id="SM00507"/>
    </source>
</evidence>
<evidence type="ECO:0000313" key="3">
    <source>
        <dbReference type="Proteomes" id="UP000621447"/>
    </source>
</evidence>
<dbReference type="Pfam" id="PF01844">
    <property type="entry name" value="HNH"/>
    <property type="match status" value="1"/>
</dbReference>
<reference evidence="2 3" key="1">
    <citation type="submission" date="2020-06" db="EMBL/GenBank/DDBJ databases">
        <title>Sphingomonas hominis sp. nov., a member of the Sphingomonas, isolated from the hair of a 22-year-old girl.</title>
        <authorList>
            <person name="Zhang D.-F."/>
            <person name="Cui X.-W."/>
        </authorList>
    </citation>
    <scope>NUCLEOTIDE SEQUENCE [LARGE SCALE GENOMIC DNA]</scope>
    <source>
        <strain evidence="2 3">HHU CXW</strain>
    </source>
</reference>
<dbReference type="InterPro" id="IPR003615">
    <property type="entry name" value="HNH_nuc"/>
</dbReference>
<evidence type="ECO:0000313" key="2">
    <source>
        <dbReference type="EMBL" id="NTS66500.1"/>
    </source>
</evidence>
<dbReference type="Proteomes" id="UP000621447">
    <property type="component" value="Unassembled WGS sequence"/>
</dbReference>
<keyword evidence="3" id="KW-1185">Reference proteome</keyword>
<protein>
    <submittedName>
        <fullName evidence="2">HNH endonuclease</fullName>
    </submittedName>
</protein>
<dbReference type="EMBL" id="JABULH010000008">
    <property type="protein sequence ID" value="NTS66500.1"/>
    <property type="molecule type" value="Genomic_DNA"/>
</dbReference>
<gene>
    <name evidence="2" type="ORF">HRV97_15205</name>
</gene>
<proteinExistence type="predicted"/>
<dbReference type="GO" id="GO:0004519">
    <property type="term" value="F:endonuclease activity"/>
    <property type="evidence" value="ECO:0007669"/>
    <property type="project" value="UniProtKB-KW"/>
</dbReference>
<keyword evidence="2" id="KW-0378">Hydrolase</keyword>
<organism evidence="2 3">
    <name type="scientific">Sphingomonas hominis</name>
    <dbReference type="NCBI Taxonomy" id="2741495"/>
    <lineage>
        <taxon>Bacteria</taxon>
        <taxon>Pseudomonadati</taxon>
        <taxon>Pseudomonadota</taxon>
        <taxon>Alphaproteobacteria</taxon>
        <taxon>Sphingomonadales</taxon>
        <taxon>Sphingomonadaceae</taxon>
        <taxon>Sphingomonas</taxon>
    </lineage>
</organism>